<name>A0AA88H6F2_ARTSF</name>
<dbReference type="AlphaFoldDB" id="A0AA88H6F2"/>
<feature type="non-terminal residue" evidence="3">
    <location>
        <position position="1"/>
    </location>
</feature>
<proteinExistence type="predicted"/>
<reference evidence="3" key="1">
    <citation type="submission" date="2023-07" db="EMBL/GenBank/DDBJ databases">
        <title>Chromosome-level genome assembly of Artemia franciscana.</title>
        <authorList>
            <person name="Jo E."/>
        </authorList>
    </citation>
    <scope>NUCLEOTIDE SEQUENCE</scope>
    <source>
        <tissue evidence="3">Whole body</tissue>
    </source>
</reference>
<accession>A0AA88H6F2</accession>
<dbReference type="GO" id="GO:0005509">
    <property type="term" value="F:calcium ion binding"/>
    <property type="evidence" value="ECO:0007669"/>
    <property type="project" value="InterPro"/>
</dbReference>
<gene>
    <name evidence="3" type="ORF">QYM36_019997</name>
</gene>
<comment type="caution">
    <text evidence="3">The sequence shown here is derived from an EMBL/GenBank/DDBJ whole genome shotgun (WGS) entry which is preliminary data.</text>
</comment>
<dbReference type="CDD" id="cd00054">
    <property type="entry name" value="EGF_CA"/>
    <property type="match status" value="1"/>
</dbReference>
<dbReference type="PROSITE" id="PS01187">
    <property type="entry name" value="EGF_CA"/>
    <property type="match status" value="1"/>
</dbReference>
<keyword evidence="4" id="KW-1185">Reference proteome</keyword>
<evidence type="ECO:0000256" key="1">
    <source>
        <dbReference type="ARBA" id="ARBA00023157"/>
    </source>
</evidence>
<dbReference type="Pfam" id="PF07645">
    <property type="entry name" value="EGF_CA"/>
    <property type="match status" value="1"/>
</dbReference>
<protein>
    <recommendedName>
        <fullName evidence="2">NOTCH1 EGF-like calcium-binding domain-containing protein</fullName>
    </recommendedName>
</protein>
<evidence type="ECO:0000313" key="3">
    <source>
        <dbReference type="EMBL" id="KAK2701346.1"/>
    </source>
</evidence>
<dbReference type="InterPro" id="IPR018097">
    <property type="entry name" value="EGF_Ca-bd_CS"/>
</dbReference>
<sequence length="97" mass="10419">QKVIIVTPLMQGFFIYAIEKSKLASSSPMPICHLTGNPSKRTSIAPFRHQGWKSSTNAPACIVDVDECQSPKPPCSVAPVVQCLNTPGSYMCGPCPQ</sequence>
<dbReference type="Proteomes" id="UP001187531">
    <property type="component" value="Unassembled WGS sequence"/>
</dbReference>
<feature type="domain" description="NOTCH1 EGF-like calcium-binding" evidence="2">
    <location>
        <begin position="64"/>
        <end position="97"/>
    </location>
</feature>
<keyword evidence="1" id="KW-1015">Disulfide bond</keyword>
<evidence type="ECO:0000313" key="4">
    <source>
        <dbReference type="Proteomes" id="UP001187531"/>
    </source>
</evidence>
<evidence type="ECO:0000259" key="2">
    <source>
        <dbReference type="Pfam" id="PF07645"/>
    </source>
</evidence>
<dbReference type="EMBL" id="JAVRJZ010005594">
    <property type="protein sequence ID" value="KAK2701346.1"/>
    <property type="molecule type" value="Genomic_DNA"/>
</dbReference>
<dbReference type="Gene3D" id="2.10.25.10">
    <property type="entry name" value="Laminin"/>
    <property type="match status" value="1"/>
</dbReference>
<dbReference type="InterPro" id="IPR049883">
    <property type="entry name" value="NOTCH1_EGF-like"/>
</dbReference>
<organism evidence="3 4">
    <name type="scientific">Artemia franciscana</name>
    <name type="common">Brine shrimp</name>
    <name type="synonym">Artemia sanfranciscana</name>
    <dbReference type="NCBI Taxonomy" id="6661"/>
    <lineage>
        <taxon>Eukaryota</taxon>
        <taxon>Metazoa</taxon>
        <taxon>Ecdysozoa</taxon>
        <taxon>Arthropoda</taxon>
        <taxon>Crustacea</taxon>
        <taxon>Branchiopoda</taxon>
        <taxon>Anostraca</taxon>
        <taxon>Artemiidae</taxon>
        <taxon>Artemia</taxon>
    </lineage>
</organism>
<feature type="non-terminal residue" evidence="3">
    <location>
        <position position="97"/>
    </location>
</feature>